<protein>
    <recommendedName>
        <fullName evidence="1">YbaK/aminoacyl-tRNA synthetase-associated domain-containing protein</fullName>
    </recommendedName>
</protein>
<name>A0A2N7S2H0_9MICC</name>
<dbReference type="InterPro" id="IPR007214">
    <property type="entry name" value="YbaK/aa-tRNA-synth-assoc-dom"/>
</dbReference>
<reference evidence="2 3" key="1">
    <citation type="journal article" date="2017" name="Elife">
        <title>Extensive horizontal gene transfer in cheese-associated bacteria.</title>
        <authorList>
            <person name="Bonham K.S."/>
            <person name="Wolfe B.E."/>
            <person name="Dutton R.J."/>
        </authorList>
    </citation>
    <scope>NUCLEOTIDE SEQUENCE [LARGE SCALE GENOMIC DNA]</scope>
    <source>
        <strain evidence="2 3">JB182</strain>
    </source>
</reference>
<evidence type="ECO:0000259" key="1">
    <source>
        <dbReference type="Pfam" id="PF04073"/>
    </source>
</evidence>
<dbReference type="GO" id="GO:0002161">
    <property type="term" value="F:aminoacyl-tRNA deacylase activity"/>
    <property type="evidence" value="ECO:0007669"/>
    <property type="project" value="InterPro"/>
</dbReference>
<dbReference type="Pfam" id="PF04073">
    <property type="entry name" value="tRNA_edit"/>
    <property type="match status" value="1"/>
</dbReference>
<dbReference type="RefSeq" id="WP_102597339.1">
    <property type="nucleotide sequence ID" value="NZ_JABUYH010000002.1"/>
</dbReference>
<feature type="domain" description="YbaK/aminoacyl-tRNA synthetase-associated" evidence="1">
    <location>
        <begin position="30"/>
        <end position="150"/>
    </location>
</feature>
<comment type="caution">
    <text evidence="2">The sequence shown here is derived from an EMBL/GenBank/DDBJ whole genome shotgun (WGS) entry which is preliminary data.</text>
</comment>
<sequence>MNKLQSDEALTRVTLDASRRNVPIEIVPREKVSSLEEAADALGISASALLKTLVIKKSDDTFVFALIPGGRKLDWAKLRTVIGVSKLSLPPSDIAWDVTHYEPGTITPFGSHTVLPVYIDATVFDEPVPEHIGLGSGDRTHGLLVRAKDLVSGFDAKIVDISTPE</sequence>
<dbReference type="EMBL" id="PNQX01000001">
    <property type="protein sequence ID" value="PMQ20330.1"/>
    <property type="molecule type" value="Genomic_DNA"/>
</dbReference>
<dbReference type="Proteomes" id="UP000235739">
    <property type="component" value="Unassembled WGS sequence"/>
</dbReference>
<dbReference type="AlphaFoldDB" id="A0A2N7S2H0"/>
<dbReference type="Gene3D" id="3.90.960.10">
    <property type="entry name" value="YbaK/aminoacyl-tRNA synthetase-associated domain"/>
    <property type="match status" value="1"/>
</dbReference>
<accession>A0A2N7S2H0</accession>
<organism evidence="2 3">
    <name type="scientific">Glutamicibacter arilaitensis</name>
    <dbReference type="NCBI Taxonomy" id="256701"/>
    <lineage>
        <taxon>Bacteria</taxon>
        <taxon>Bacillati</taxon>
        <taxon>Actinomycetota</taxon>
        <taxon>Actinomycetes</taxon>
        <taxon>Micrococcales</taxon>
        <taxon>Micrococcaceae</taxon>
        <taxon>Glutamicibacter</taxon>
    </lineage>
</organism>
<evidence type="ECO:0000313" key="3">
    <source>
        <dbReference type="Proteomes" id="UP000235739"/>
    </source>
</evidence>
<dbReference type="InterPro" id="IPR036754">
    <property type="entry name" value="YbaK/aa-tRNA-synt-asso_dom_sf"/>
</dbReference>
<dbReference type="PANTHER" id="PTHR30411:SF4">
    <property type="entry name" value="YBAK_AMINOACYL-TRNA SYNTHETASE-ASSOCIATED DOMAIN-CONTAINING PROTEIN"/>
    <property type="match status" value="1"/>
</dbReference>
<gene>
    <name evidence="2" type="ORF">CIK84_01530</name>
</gene>
<evidence type="ECO:0000313" key="2">
    <source>
        <dbReference type="EMBL" id="PMQ20330.1"/>
    </source>
</evidence>
<proteinExistence type="predicted"/>
<dbReference type="CDD" id="cd04332">
    <property type="entry name" value="YbaK_like"/>
    <property type="match status" value="1"/>
</dbReference>
<dbReference type="SUPFAM" id="SSF55826">
    <property type="entry name" value="YbaK/ProRS associated domain"/>
    <property type="match status" value="1"/>
</dbReference>
<dbReference type="PANTHER" id="PTHR30411">
    <property type="entry name" value="CYTOPLASMIC PROTEIN"/>
    <property type="match status" value="1"/>
</dbReference>